<dbReference type="PANTHER" id="PTHR30569">
    <property type="entry name" value="CYTOSINE TRANSPORTER CODB"/>
    <property type="match status" value="1"/>
</dbReference>
<gene>
    <name evidence="7" type="primary">codB</name>
    <name evidence="7" type="ORF">HLUCCA11_17080</name>
</gene>
<keyword evidence="3 6" id="KW-0812">Transmembrane</keyword>
<sequence length="439" mass="46692">MPLSTKTPLSKNSVTSVTEKSATEDYPLSAVPFSDRKSFWSLSLLLMGFALTSTTLFAGGAIGPSFSFPQLITVILVGNLILGAYCAALGYIAAQSGLSTVLMARFSFGDVGSRWVDFILGFTQIGWYAFTTAVIVQVLLEIFGAPTTGFLSVFLIFFFNYAFCATAYIGYRAIDWLSRLAVPAMLILVAISLFLAVGDYDTAAIAAPTQELGMGTALAIVIGSFISGGTQATNWSRFAESGKSAVIATLSAFFFVNAILVFAGAFCSMVYGSEDLIKAMGSQGILAGGVVLLILNIWTTQDNTIYSFSVAGANMFRTHKRHAFVLGGATFALVLTLSGIYALLPSYLLLLGTFIPPIGGIIMVDFWLRHGGRFPLLSSRLPAINWAGVLAYILGSGVAYVTGNIAWGIGPVNGIVIAAIAYALLQHFMPQAIHSTQKY</sequence>
<dbReference type="STRING" id="1666911.HLUCCA11_17080"/>
<dbReference type="GO" id="GO:0015209">
    <property type="term" value="F:cytosine transmembrane transporter activity"/>
    <property type="evidence" value="ECO:0007669"/>
    <property type="project" value="InterPro"/>
</dbReference>
<dbReference type="PATRIC" id="fig|1666911.3.peg.1185"/>
<evidence type="ECO:0000256" key="5">
    <source>
        <dbReference type="ARBA" id="ARBA00023136"/>
    </source>
</evidence>
<feature type="transmembrane region" description="Helical" evidence="6">
    <location>
        <begin position="212"/>
        <end position="233"/>
    </location>
</feature>
<proteinExistence type="inferred from homology"/>
<dbReference type="Proteomes" id="UP000050465">
    <property type="component" value="Unassembled WGS sequence"/>
</dbReference>
<feature type="transmembrane region" description="Helical" evidence="6">
    <location>
        <begin position="323"/>
        <end position="341"/>
    </location>
</feature>
<feature type="transmembrane region" description="Helical" evidence="6">
    <location>
        <begin position="180"/>
        <end position="200"/>
    </location>
</feature>
<comment type="caution">
    <text evidence="7">The sequence shown here is derived from an EMBL/GenBank/DDBJ whole genome shotgun (WGS) entry which is preliminary data.</text>
</comment>
<reference evidence="7 8" key="1">
    <citation type="submission" date="2015-09" db="EMBL/GenBank/DDBJ databases">
        <title>Identification and resolution of microdiversity through metagenomic sequencing of parallel consortia.</title>
        <authorList>
            <person name="Nelson W.C."/>
            <person name="Romine M.F."/>
            <person name="Lindemann S.R."/>
        </authorList>
    </citation>
    <scope>NUCLEOTIDE SEQUENCE [LARGE SCALE GENOMIC DNA]</scope>
    <source>
        <strain evidence="7">Ana</strain>
    </source>
</reference>
<name>A0A0P7YTL5_9CYAN</name>
<evidence type="ECO:0000256" key="3">
    <source>
        <dbReference type="ARBA" id="ARBA00022692"/>
    </source>
</evidence>
<feature type="transmembrane region" description="Helical" evidence="6">
    <location>
        <begin position="150"/>
        <end position="171"/>
    </location>
</feature>
<dbReference type="AlphaFoldDB" id="A0A0P7YTL5"/>
<feature type="transmembrane region" description="Helical" evidence="6">
    <location>
        <begin position="68"/>
        <end position="94"/>
    </location>
</feature>
<evidence type="ECO:0000256" key="4">
    <source>
        <dbReference type="ARBA" id="ARBA00022989"/>
    </source>
</evidence>
<dbReference type="PANTHER" id="PTHR30569:SF0">
    <property type="entry name" value="CYTOSINE PERMEASE"/>
    <property type="match status" value="1"/>
</dbReference>
<comment type="similarity">
    <text evidence="2">Belongs to the purine-cytosine permease (2.A.39) family.</text>
</comment>
<protein>
    <submittedName>
        <fullName evidence="7">Cytosine permease</fullName>
    </submittedName>
</protein>
<feature type="transmembrane region" description="Helical" evidence="6">
    <location>
        <begin position="39"/>
        <end position="62"/>
    </location>
</feature>
<organism evidence="7 8">
    <name type="scientific">Phormidesmis priestleyi Ana</name>
    <dbReference type="NCBI Taxonomy" id="1666911"/>
    <lineage>
        <taxon>Bacteria</taxon>
        <taxon>Bacillati</taxon>
        <taxon>Cyanobacteriota</taxon>
        <taxon>Cyanophyceae</taxon>
        <taxon>Leptolyngbyales</taxon>
        <taxon>Leptolyngbyaceae</taxon>
        <taxon>Phormidesmis</taxon>
    </lineage>
</organism>
<evidence type="ECO:0000256" key="1">
    <source>
        <dbReference type="ARBA" id="ARBA00004141"/>
    </source>
</evidence>
<dbReference type="InterPro" id="IPR001248">
    <property type="entry name" value="Pur-cyt_permease"/>
</dbReference>
<feature type="transmembrane region" description="Helical" evidence="6">
    <location>
        <begin position="115"/>
        <end position="138"/>
    </location>
</feature>
<dbReference type="InterPro" id="IPR030191">
    <property type="entry name" value="CodB"/>
</dbReference>
<keyword evidence="4 6" id="KW-1133">Transmembrane helix</keyword>
<dbReference type="Pfam" id="PF02133">
    <property type="entry name" value="Transp_cyt_pur"/>
    <property type="match status" value="1"/>
</dbReference>
<feature type="transmembrane region" description="Helical" evidence="6">
    <location>
        <begin position="405"/>
        <end position="425"/>
    </location>
</feature>
<evidence type="ECO:0000313" key="8">
    <source>
        <dbReference type="Proteomes" id="UP000050465"/>
    </source>
</evidence>
<dbReference type="GO" id="GO:0005886">
    <property type="term" value="C:plasma membrane"/>
    <property type="evidence" value="ECO:0007669"/>
    <property type="project" value="TreeGrafter"/>
</dbReference>
<feature type="transmembrane region" description="Helical" evidence="6">
    <location>
        <begin position="245"/>
        <end position="271"/>
    </location>
</feature>
<evidence type="ECO:0000313" key="7">
    <source>
        <dbReference type="EMBL" id="KPQ33868.1"/>
    </source>
</evidence>
<feature type="transmembrane region" description="Helical" evidence="6">
    <location>
        <begin position="347"/>
        <end position="368"/>
    </location>
</feature>
<evidence type="ECO:0000256" key="6">
    <source>
        <dbReference type="SAM" id="Phobius"/>
    </source>
</evidence>
<evidence type="ECO:0000256" key="2">
    <source>
        <dbReference type="ARBA" id="ARBA00008974"/>
    </source>
</evidence>
<feature type="transmembrane region" description="Helical" evidence="6">
    <location>
        <begin position="380"/>
        <end position="399"/>
    </location>
</feature>
<dbReference type="CDD" id="cd11484">
    <property type="entry name" value="SLC-NCS1sbd_CobB-like"/>
    <property type="match status" value="1"/>
</dbReference>
<feature type="transmembrane region" description="Helical" evidence="6">
    <location>
        <begin position="277"/>
        <end position="298"/>
    </location>
</feature>
<accession>A0A0P7YTL5</accession>
<dbReference type="NCBIfam" id="NF008241">
    <property type="entry name" value="PRK11017.1"/>
    <property type="match status" value="1"/>
</dbReference>
<keyword evidence="5 6" id="KW-0472">Membrane</keyword>
<dbReference type="Gene3D" id="1.10.4160.10">
    <property type="entry name" value="Hydantoin permease"/>
    <property type="match status" value="1"/>
</dbReference>
<dbReference type="EMBL" id="LJZR01000026">
    <property type="protein sequence ID" value="KPQ33868.1"/>
    <property type="molecule type" value="Genomic_DNA"/>
</dbReference>
<comment type="subcellular location">
    <subcellularLocation>
        <location evidence="1">Membrane</location>
        <topology evidence="1">Multi-pass membrane protein</topology>
    </subcellularLocation>
</comment>